<feature type="chain" id="PRO_5019328197" evidence="2">
    <location>
        <begin position="21"/>
        <end position="344"/>
    </location>
</feature>
<dbReference type="InterPro" id="IPR006059">
    <property type="entry name" value="SBP"/>
</dbReference>
<keyword evidence="4" id="KW-1185">Reference proteome</keyword>
<evidence type="ECO:0000313" key="3">
    <source>
        <dbReference type="EMBL" id="AZS52250.1"/>
    </source>
</evidence>
<sequence>MVKNTLLIILLISTAMQIQAEPLTVISYGGLHVKAQGEAFYKPFEEQTKIKLLTGEYNGEMAKIRSMVDTKNVSWDVVQVETGDLYRGCSEGLFEQIDWSTLKIDEESDYVDGSLSDCGAGFFIWSIVLAYDTHQFKTPPKDWKDFWDIKKFPGKRALRKSPILALEAALLADGVKPADIYTVLATPEGVDRAFKKLDEIKPYIQWWESGSQPMQWLISGNVVMTSAYNGRVYDAQEEGKPVGIVWNDSFYDMDSFAIVKGTKNKEAAERFITLTMQPENQKIYSEVAGYGFSNKKTAALLDKKTLEHLSTAPEHMENAHKLDPDFWIDHGETLQQRFNIWISE</sequence>
<organism evidence="3 4">
    <name type="scientific">Entomomonas moraniae</name>
    <dbReference type="NCBI Taxonomy" id="2213226"/>
    <lineage>
        <taxon>Bacteria</taxon>
        <taxon>Pseudomonadati</taxon>
        <taxon>Pseudomonadota</taxon>
        <taxon>Gammaproteobacteria</taxon>
        <taxon>Pseudomonadales</taxon>
        <taxon>Pseudomonadaceae</taxon>
        <taxon>Entomomonas</taxon>
    </lineage>
</organism>
<proteinExistence type="predicted"/>
<feature type="signal peptide" evidence="2">
    <location>
        <begin position="1"/>
        <end position="20"/>
    </location>
</feature>
<protein>
    <submittedName>
        <fullName evidence="3">ABC transporter substrate-binding protein</fullName>
    </submittedName>
</protein>
<evidence type="ECO:0000256" key="1">
    <source>
        <dbReference type="ARBA" id="ARBA00022729"/>
    </source>
</evidence>
<dbReference type="SUPFAM" id="SSF53850">
    <property type="entry name" value="Periplasmic binding protein-like II"/>
    <property type="match status" value="1"/>
</dbReference>
<gene>
    <name evidence="3" type="ORF">DM558_12535</name>
</gene>
<dbReference type="CDD" id="cd13589">
    <property type="entry name" value="PBP2_polyamine_RpCGA009"/>
    <property type="match status" value="1"/>
</dbReference>
<dbReference type="KEGG" id="emo:DM558_12535"/>
<evidence type="ECO:0000256" key="2">
    <source>
        <dbReference type="SAM" id="SignalP"/>
    </source>
</evidence>
<keyword evidence="1 2" id="KW-0732">Signal</keyword>
<dbReference type="AlphaFoldDB" id="A0A451EQW6"/>
<dbReference type="Proteomes" id="UP000273143">
    <property type="component" value="Chromosome"/>
</dbReference>
<dbReference type="PANTHER" id="PTHR30222">
    <property type="entry name" value="SPERMIDINE/PUTRESCINE-BINDING PERIPLASMIC PROTEIN"/>
    <property type="match status" value="1"/>
</dbReference>
<dbReference type="PANTHER" id="PTHR30222:SF2">
    <property type="entry name" value="ABC TRANSPORTER SUBSTRATE-BINDING PROTEIN"/>
    <property type="match status" value="1"/>
</dbReference>
<accession>A0A451EQW6</accession>
<dbReference type="Gene3D" id="3.40.190.10">
    <property type="entry name" value="Periplasmic binding protein-like II"/>
    <property type="match status" value="2"/>
</dbReference>
<name>A0A451EQW6_9GAMM</name>
<reference evidence="4" key="1">
    <citation type="submission" date="2018-06" db="EMBL/GenBank/DDBJ databases">
        <title>Complete genome of Pseudomonas insecticola strain QZS01.</title>
        <authorList>
            <person name="Wang J."/>
            <person name="Su Q."/>
        </authorList>
    </citation>
    <scope>NUCLEOTIDE SEQUENCE [LARGE SCALE GENOMIC DNA]</scope>
    <source>
        <strain evidence="4">QZS01</strain>
    </source>
</reference>
<dbReference type="Pfam" id="PF13416">
    <property type="entry name" value="SBP_bac_8"/>
    <property type="match status" value="1"/>
</dbReference>
<dbReference type="EMBL" id="CP029822">
    <property type="protein sequence ID" value="AZS52250.1"/>
    <property type="molecule type" value="Genomic_DNA"/>
</dbReference>
<evidence type="ECO:0000313" key="4">
    <source>
        <dbReference type="Proteomes" id="UP000273143"/>
    </source>
</evidence>